<reference evidence="2 3" key="1">
    <citation type="submission" date="2022-08" db="EMBL/GenBank/DDBJ databases">
        <title>novel species in genus Aeromicrobium.</title>
        <authorList>
            <person name="Ye L."/>
        </authorList>
    </citation>
    <scope>NUCLEOTIDE SEQUENCE [LARGE SCALE GENOMIC DNA]</scope>
    <source>
        <strain evidence="3">zg-Y1379</strain>
    </source>
</reference>
<dbReference type="InterPro" id="IPR007709">
    <property type="entry name" value="N-FG_amidohydro"/>
</dbReference>
<evidence type="ECO:0000313" key="3">
    <source>
        <dbReference type="Proteomes" id="UP001316184"/>
    </source>
</evidence>
<dbReference type="EMBL" id="CP102173">
    <property type="protein sequence ID" value="UUP12355.1"/>
    <property type="molecule type" value="Genomic_DNA"/>
</dbReference>
<name>A0ABY5M5Y8_9ACTN</name>
<keyword evidence="3" id="KW-1185">Reference proteome</keyword>
<dbReference type="SUPFAM" id="SSF53187">
    <property type="entry name" value="Zn-dependent exopeptidases"/>
    <property type="match status" value="1"/>
</dbReference>
<feature type="region of interest" description="Disordered" evidence="1">
    <location>
        <begin position="254"/>
        <end position="275"/>
    </location>
</feature>
<dbReference type="RefSeq" id="WP_257125043.1">
    <property type="nucleotide sequence ID" value="NZ_CP102173.1"/>
</dbReference>
<accession>A0ABY5M5Y8</accession>
<protein>
    <submittedName>
        <fullName evidence="2">N-formylglutamate amidohydrolase</fullName>
    </submittedName>
</protein>
<evidence type="ECO:0000256" key="1">
    <source>
        <dbReference type="SAM" id="MobiDB-lite"/>
    </source>
</evidence>
<sequence length="275" mass="30557">MTVRERAHRVIPGDAESHVIIHVPHSSRVIPREVRSHIFLDDAALGRELDAVTDAFTDVIAEHAAARASVRPWLFINDFSRLVVDPVGAGVVHTRTSDDFLLREVSDDEISGLVVRHLAPYAAAFTELVTQRVEATGEATIIDLHSYPLHPPSYGRHGDGPRAEVRFGTDDFYTPHWLVANAQKAFGHFEVDLHSFAGCYVPLKQYRSEDRVSALMIELRRDLYMDETFGLVAPALEPIIFALAGLLDTVEPDDGSWTTNNRSAGPNNDLAQEKM</sequence>
<proteinExistence type="predicted"/>
<gene>
    <name evidence="2" type="ORF">NQV15_10860</name>
</gene>
<dbReference type="Pfam" id="PF05013">
    <property type="entry name" value="FGase"/>
    <property type="match status" value="1"/>
</dbReference>
<organism evidence="2 3">
    <name type="scientific">Aeromicrobium wangtongii</name>
    <dbReference type="NCBI Taxonomy" id="2969247"/>
    <lineage>
        <taxon>Bacteria</taxon>
        <taxon>Bacillati</taxon>
        <taxon>Actinomycetota</taxon>
        <taxon>Actinomycetes</taxon>
        <taxon>Propionibacteriales</taxon>
        <taxon>Nocardioidaceae</taxon>
        <taxon>Aeromicrobium</taxon>
    </lineage>
</organism>
<dbReference type="Proteomes" id="UP001316184">
    <property type="component" value="Chromosome"/>
</dbReference>
<dbReference type="Gene3D" id="3.40.630.40">
    <property type="entry name" value="Zn-dependent exopeptidases"/>
    <property type="match status" value="1"/>
</dbReference>
<evidence type="ECO:0000313" key="2">
    <source>
        <dbReference type="EMBL" id="UUP12355.1"/>
    </source>
</evidence>
<feature type="compositionally biased region" description="Polar residues" evidence="1">
    <location>
        <begin position="256"/>
        <end position="275"/>
    </location>
</feature>